<dbReference type="PANTHER" id="PTHR30193:SF37">
    <property type="entry name" value="INNER MEMBRANE ABC TRANSPORTER PERMEASE PROTEIN YCJO"/>
    <property type="match status" value="1"/>
</dbReference>
<evidence type="ECO:0000256" key="7">
    <source>
        <dbReference type="SAM" id="Phobius"/>
    </source>
</evidence>
<feature type="transmembrane region" description="Helical" evidence="7">
    <location>
        <begin position="26"/>
        <end position="48"/>
    </location>
</feature>
<feature type="transmembrane region" description="Helical" evidence="7">
    <location>
        <begin position="172"/>
        <end position="193"/>
    </location>
</feature>
<comment type="caution">
    <text evidence="8">The sequence shown here is derived from an EMBL/GenBank/DDBJ whole genome shotgun (WGS) entry which is preliminary data.</text>
</comment>
<comment type="subcellular location">
    <subcellularLocation>
        <location evidence="1">Cell membrane</location>
        <topology evidence="1">Multi-pass membrane protein</topology>
    </subcellularLocation>
</comment>
<sequence>MSKSTAEVKPRKTFGQWLKSMRGQQIVCTIVFLILPLLLLFTFTYLPFFKMVQFSFFDMRYIGRRTFVGLENYIDVFTRDDCFQALLLSLYYMAGSVVQMALALLFATILSFKVKGGKFFRGALYFPCLICGISVGFIFKFFFTHGFVLDTLLSWVGFDIESLPYWLRDESINNIVLVACSIWKYIGTNIVMFI</sequence>
<protein>
    <submittedName>
        <fullName evidence="8">Sugar ABC transporter permease</fullName>
    </submittedName>
</protein>
<dbReference type="AlphaFoldDB" id="A0A921IHX9"/>
<keyword evidence="6 7" id="KW-0472">Membrane</keyword>
<keyword evidence="2" id="KW-0813">Transport</keyword>
<evidence type="ECO:0000256" key="3">
    <source>
        <dbReference type="ARBA" id="ARBA00022475"/>
    </source>
</evidence>
<feature type="transmembrane region" description="Helical" evidence="7">
    <location>
        <begin position="124"/>
        <end position="143"/>
    </location>
</feature>
<accession>A0A921IHX9</accession>
<dbReference type="InterPro" id="IPR035906">
    <property type="entry name" value="MetI-like_sf"/>
</dbReference>
<dbReference type="GO" id="GO:0005886">
    <property type="term" value="C:plasma membrane"/>
    <property type="evidence" value="ECO:0007669"/>
    <property type="project" value="UniProtKB-SubCell"/>
</dbReference>
<dbReference type="SUPFAM" id="SSF161098">
    <property type="entry name" value="MetI-like"/>
    <property type="match status" value="1"/>
</dbReference>
<proteinExistence type="predicted"/>
<evidence type="ECO:0000256" key="2">
    <source>
        <dbReference type="ARBA" id="ARBA00022448"/>
    </source>
</evidence>
<organism evidence="8 9">
    <name type="scientific">Subdoligranulum variabile</name>
    <dbReference type="NCBI Taxonomy" id="214851"/>
    <lineage>
        <taxon>Bacteria</taxon>
        <taxon>Bacillati</taxon>
        <taxon>Bacillota</taxon>
        <taxon>Clostridia</taxon>
        <taxon>Eubacteriales</taxon>
        <taxon>Oscillospiraceae</taxon>
        <taxon>Subdoligranulum</taxon>
    </lineage>
</organism>
<reference evidence="8" key="2">
    <citation type="submission" date="2021-09" db="EMBL/GenBank/DDBJ databases">
        <authorList>
            <person name="Gilroy R."/>
        </authorList>
    </citation>
    <scope>NUCLEOTIDE SEQUENCE</scope>
    <source>
        <strain evidence="8">ChiBcec21-2208</strain>
    </source>
</reference>
<evidence type="ECO:0000313" key="9">
    <source>
        <dbReference type="Proteomes" id="UP000782880"/>
    </source>
</evidence>
<keyword evidence="4 7" id="KW-0812">Transmembrane</keyword>
<evidence type="ECO:0000256" key="5">
    <source>
        <dbReference type="ARBA" id="ARBA00022989"/>
    </source>
</evidence>
<evidence type="ECO:0000256" key="1">
    <source>
        <dbReference type="ARBA" id="ARBA00004651"/>
    </source>
</evidence>
<feature type="transmembrane region" description="Helical" evidence="7">
    <location>
        <begin position="90"/>
        <end position="112"/>
    </location>
</feature>
<name>A0A921IHX9_9FIRM</name>
<dbReference type="EMBL" id="DYVE01000013">
    <property type="protein sequence ID" value="HJG27107.1"/>
    <property type="molecule type" value="Genomic_DNA"/>
</dbReference>
<evidence type="ECO:0000256" key="6">
    <source>
        <dbReference type="ARBA" id="ARBA00023136"/>
    </source>
</evidence>
<feature type="non-terminal residue" evidence="8">
    <location>
        <position position="194"/>
    </location>
</feature>
<dbReference type="Gene3D" id="1.10.3720.10">
    <property type="entry name" value="MetI-like"/>
    <property type="match status" value="1"/>
</dbReference>
<dbReference type="PANTHER" id="PTHR30193">
    <property type="entry name" value="ABC TRANSPORTER PERMEASE PROTEIN"/>
    <property type="match status" value="1"/>
</dbReference>
<dbReference type="Proteomes" id="UP000782880">
    <property type="component" value="Unassembled WGS sequence"/>
</dbReference>
<dbReference type="InterPro" id="IPR051393">
    <property type="entry name" value="ABC_transporter_permease"/>
</dbReference>
<gene>
    <name evidence="8" type="ORF">K8V20_00450</name>
</gene>
<reference evidence="8" key="1">
    <citation type="journal article" date="2021" name="PeerJ">
        <title>Extensive microbial diversity within the chicken gut microbiome revealed by metagenomics and culture.</title>
        <authorList>
            <person name="Gilroy R."/>
            <person name="Ravi A."/>
            <person name="Getino M."/>
            <person name="Pursley I."/>
            <person name="Horton D.L."/>
            <person name="Alikhan N.F."/>
            <person name="Baker D."/>
            <person name="Gharbi K."/>
            <person name="Hall N."/>
            <person name="Watson M."/>
            <person name="Adriaenssens E.M."/>
            <person name="Foster-Nyarko E."/>
            <person name="Jarju S."/>
            <person name="Secka A."/>
            <person name="Antonio M."/>
            <person name="Oren A."/>
            <person name="Chaudhuri R.R."/>
            <person name="La Ragione R."/>
            <person name="Hildebrand F."/>
            <person name="Pallen M.J."/>
        </authorList>
    </citation>
    <scope>NUCLEOTIDE SEQUENCE</scope>
    <source>
        <strain evidence="8">ChiBcec21-2208</strain>
    </source>
</reference>
<keyword evidence="3" id="KW-1003">Cell membrane</keyword>
<evidence type="ECO:0000313" key="8">
    <source>
        <dbReference type="EMBL" id="HJG27107.1"/>
    </source>
</evidence>
<evidence type="ECO:0000256" key="4">
    <source>
        <dbReference type="ARBA" id="ARBA00022692"/>
    </source>
</evidence>
<keyword evidence="5 7" id="KW-1133">Transmembrane helix</keyword>